<dbReference type="Proteomes" id="UP001311232">
    <property type="component" value="Unassembled WGS sequence"/>
</dbReference>
<organism evidence="1 2">
    <name type="scientific">Crenichthys baileyi</name>
    <name type="common">White River springfish</name>
    <dbReference type="NCBI Taxonomy" id="28760"/>
    <lineage>
        <taxon>Eukaryota</taxon>
        <taxon>Metazoa</taxon>
        <taxon>Chordata</taxon>
        <taxon>Craniata</taxon>
        <taxon>Vertebrata</taxon>
        <taxon>Euteleostomi</taxon>
        <taxon>Actinopterygii</taxon>
        <taxon>Neopterygii</taxon>
        <taxon>Teleostei</taxon>
        <taxon>Neoteleostei</taxon>
        <taxon>Acanthomorphata</taxon>
        <taxon>Ovalentaria</taxon>
        <taxon>Atherinomorphae</taxon>
        <taxon>Cyprinodontiformes</taxon>
        <taxon>Goodeidae</taxon>
        <taxon>Crenichthys</taxon>
    </lineage>
</organism>
<reference evidence="1 2" key="1">
    <citation type="submission" date="2021-06" db="EMBL/GenBank/DDBJ databases">
        <authorList>
            <person name="Palmer J.M."/>
        </authorList>
    </citation>
    <scope>NUCLEOTIDE SEQUENCE [LARGE SCALE GENOMIC DNA]</scope>
    <source>
        <strain evidence="1 2">MEX-2019</strain>
        <tissue evidence="1">Muscle</tissue>
    </source>
</reference>
<name>A0AAV9SKT9_9TELE</name>
<evidence type="ECO:0000313" key="2">
    <source>
        <dbReference type="Proteomes" id="UP001311232"/>
    </source>
</evidence>
<evidence type="ECO:0000313" key="1">
    <source>
        <dbReference type="EMBL" id="KAK5621964.1"/>
    </source>
</evidence>
<accession>A0AAV9SKT9</accession>
<protein>
    <submittedName>
        <fullName evidence="1">Uncharacterized protein</fullName>
    </submittedName>
</protein>
<gene>
    <name evidence="1" type="ORF">CRENBAI_009223</name>
</gene>
<dbReference type="AlphaFoldDB" id="A0AAV9SKT9"/>
<keyword evidence="2" id="KW-1185">Reference proteome</keyword>
<dbReference type="EMBL" id="JAHHUM010000290">
    <property type="protein sequence ID" value="KAK5621964.1"/>
    <property type="molecule type" value="Genomic_DNA"/>
</dbReference>
<sequence>MSSNELSVEMDSCIRTFKEHMHLELEPPKMPGVVGCKRGATSPKLSPRSSPRLFRKLMVNKSIRQRRRFTVAHTCNDLHLCLPRFIVKATSEPSEPGGGWVDREKRSTRLRRDRVSTGNSLEHSLRLQASERKSSQALHMIDDRMTLSDPVEELCLFASKETLARCLSGQPRSGVRVEEKDSLERGCFYTASGIMGSPLLPPLLSWK</sequence>
<comment type="caution">
    <text evidence="1">The sequence shown here is derived from an EMBL/GenBank/DDBJ whole genome shotgun (WGS) entry which is preliminary data.</text>
</comment>
<proteinExistence type="predicted"/>